<reference evidence="1" key="1">
    <citation type="submission" date="2021-03" db="EMBL/GenBank/DDBJ databases">
        <title>Draft genome sequence of rust myrtle Austropuccinia psidii MF-1, a brazilian biotype.</title>
        <authorList>
            <person name="Quecine M.C."/>
            <person name="Pachon D.M.R."/>
            <person name="Bonatelli M.L."/>
            <person name="Correr F.H."/>
            <person name="Franceschini L.M."/>
            <person name="Leite T.F."/>
            <person name="Margarido G.R.A."/>
            <person name="Almeida C.A."/>
            <person name="Ferrarezi J.A."/>
            <person name="Labate C.A."/>
        </authorList>
    </citation>
    <scope>NUCLEOTIDE SEQUENCE</scope>
    <source>
        <strain evidence="1">MF-1</strain>
    </source>
</reference>
<accession>A0A9Q3E4E2</accession>
<proteinExistence type="predicted"/>
<evidence type="ECO:0000313" key="2">
    <source>
        <dbReference type="Proteomes" id="UP000765509"/>
    </source>
</evidence>
<dbReference type="Proteomes" id="UP000765509">
    <property type="component" value="Unassembled WGS sequence"/>
</dbReference>
<dbReference type="EMBL" id="AVOT02024840">
    <property type="protein sequence ID" value="MBW0515775.1"/>
    <property type="molecule type" value="Genomic_DNA"/>
</dbReference>
<organism evidence="1 2">
    <name type="scientific">Austropuccinia psidii MF-1</name>
    <dbReference type="NCBI Taxonomy" id="1389203"/>
    <lineage>
        <taxon>Eukaryota</taxon>
        <taxon>Fungi</taxon>
        <taxon>Dikarya</taxon>
        <taxon>Basidiomycota</taxon>
        <taxon>Pucciniomycotina</taxon>
        <taxon>Pucciniomycetes</taxon>
        <taxon>Pucciniales</taxon>
        <taxon>Sphaerophragmiaceae</taxon>
        <taxon>Austropuccinia</taxon>
    </lineage>
</organism>
<sequence length="130" mass="14720">MHDLCTPIPALELEYKMSGQTPARLKKGWNQRLPAETLRKDLIDIHPTASSFKIILDKVKHHAKKIMNDAFDYEKQKLDKSHKVPDLKVGDLAPVSTLNLNDIKFPNKLNDSYIEPFVSFASHGTNAVQV</sequence>
<evidence type="ECO:0000313" key="1">
    <source>
        <dbReference type="EMBL" id="MBW0515775.1"/>
    </source>
</evidence>
<dbReference type="AlphaFoldDB" id="A0A9Q3E4E2"/>
<protein>
    <submittedName>
        <fullName evidence="1">Uncharacterized protein</fullName>
    </submittedName>
</protein>
<name>A0A9Q3E4E2_9BASI</name>
<keyword evidence="2" id="KW-1185">Reference proteome</keyword>
<comment type="caution">
    <text evidence="1">The sequence shown here is derived from an EMBL/GenBank/DDBJ whole genome shotgun (WGS) entry which is preliminary data.</text>
</comment>
<gene>
    <name evidence="1" type="ORF">O181_055490</name>
</gene>